<sequence length="332" mass="36624">MSSSPSPTYFITAASGNIGRRLVPLLLSQPSQPTLVLPTTNPDRLASQLQTKAYDPRVKIVHGDIQDPIFLETTFKAHHATAVFLCLTGENELMVTLNFFDAMKRAGTIKHLVYVSICGDFDLDAMRSGTLHDSAAGHVLVKHVLEAKLRYGLSPPWGQPGGFSWTILGPTLFYTNDLRSKQSILKQGFFDEPLGRKGVSRVDPADIALAAVNALQDDGKVWASKKVMIGGLKTYSNVEVAKLWSEALGTNIVPAKSDEEGFAALEELFRLRVNPAFGREMKLMYEWFDGSGFGMTEAEFQDQVALLGREPTSYEQFVSKTAEEWKVEFAEA</sequence>
<protein>
    <recommendedName>
        <fullName evidence="1">NAD(P)-binding domain-containing protein</fullName>
    </recommendedName>
</protein>
<gene>
    <name evidence="2" type="ORF">QQZ08_000503</name>
</gene>
<evidence type="ECO:0000313" key="2">
    <source>
        <dbReference type="EMBL" id="KAK7433030.1"/>
    </source>
</evidence>
<dbReference type="InterPro" id="IPR051604">
    <property type="entry name" value="Ergot_Alk_Oxidoreductase"/>
</dbReference>
<organism evidence="2 3">
    <name type="scientific">Neonectria magnoliae</name>
    <dbReference type="NCBI Taxonomy" id="2732573"/>
    <lineage>
        <taxon>Eukaryota</taxon>
        <taxon>Fungi</taxon>
        <taxon>Dikarya</taxon>
        <taxon>Ascomycota</taxon>
        <taxon>Pezizomycotina</taxon>
        <taxon>Sordariomycetes</taxon>
        <taxon>Hypocreomycetidae</taxon>
        <taxon>Hypocreales</taxon>
        <taxon>Nectriaceae</taxon>
        <taxon>Neonectria</taxon>
    </lineage>
</organism>
<evidence type="ECO:0000259" key="1">
    <source>
        <dbReference type="Pfam" id="PF13460"/>
    </source>
</evidence>
<dbReference type="Pfam" id="PF13460">
    <property type="entry name" value="NAD_binding_10"/>
    <property type="match status" value="1"/>
</dbReference>
<feature type="domain" description="NAD(P)-binding" evidence="1">
    <location>
        <begin position="14"/>
        <end position="213"/>
    </location>
</feature>
<dbReference type="EMBL" id="JAZAVK010000002">
    <property type="protein sequence ID" value="KAK7433030.1"/>
    <property type="molecule type" value="Genomic_DNA"/>
</dbReference>
<dbReference type="PANTHER" id="PTHR43162:SF1">
    <property type="entry name" value="PRESTALK A DIFFERENTIATION PROTEIN A"/>
    <property type="match status" value="1"/>
</dbReference>
<keyword evidence="3" id="KW-1185">Reference proteome</keyword>
<comment type="caution">
    <text evidence="2">The sequence shown here is derived from an EMBL/GenBank/DDBJ whole genome shotgun (WGS) entry which is preliminary data.</text>
</comment>
<dbReference type="Gene3D" id="3.40.50.720">
    <property type="entry name" value="NAD(P)-binding Rossmann-like Domain"/>
    <property type="match status" value="1"/>
</dbReference>
<dbReference type="PANTHER" id="PTHR43162">
    <property type="match status" value="1"/>
</dbReference>
<dbReference type="InterPro" id="IPR016040">
    <property type="entry name" value="NAD(P)-bd_dom"/>
</dbReference>
<name>A0ABR1IIM7_9HYPO</name>
<reference evidence="2 3" key="1">
    <citation type="journal article" date="2025" name="Microbiol. Resour. Announc.">
        <title>Draft genome sequences for Neonectria magnoliae and Neonectria punicea, canker pathogens of Liriodendron tulipifera and Acer saccharum in West Virginia.</title>
        <authorList>
            <person name="Petronek H.M."/>
            <person name="Kasson M.T."/>
            <person name="Metheny A.M."/>
            <person name="Stauder C.M."/>
            <person name="Lovett B."/>
            <person name="Lynch S.C."/>
            <person name="Garnas J.R."/>
            <person name="Kasson L.R."/>
            <person name="Stajich J.E."/>
        </authorList>
    </citation>
    <scope>NUCLEOTIDE SEQUENCE [LARGE SCALE GENOMIC DNA]</scope>
    <source>
        <strain evidence="2 3">NRRL 64651</strain>
    </source>
</reference>
<dbReference type="Proteomes" id="UP001498421">
    <property type="component" value="Unassembled WGS sequence"/>
</dbReference>
<accession>A0ABR1IIM7</accession>
<dbReference type="SUPFAM" id="SSF51735">
    <property type="entry name" value="NAD(P)-binding Rossmann-fold domains"/>
    <property type="match status" value="1"/>
</dbReference>
<dbReference type="InterPro" id="IPR036291">
    <property type="entry name" value="NAD(P)-bd_dom_sf"/>
</dbReference>
<evidence type="ECO:0000313" key="3">
    <source>
        <dbReference type="Proteomes" id="UP001498421"/>
    </source>
</evidence>
<proteinExistence type="predicted"/>